<dbReference type="SUPFAM" id="SSF52540">
    <property type="entry name" value="P-loop containing nucleoside triphosphate hydrolases"/>
    <property type="match status" value="1"/>
</dbReference>
<dbReference type="PRINTS" id="PR00478">
    <property type="entry name" value="PHRIBLKINASE"/>
</dbReference>
<dbReference type="GO" id="GO:0008974">
    <property type="term" value="F:phosphoribulokinase activity"/>
    <property type="evidence" value="ECO:0007669"/>
    <property type="project" value="UniProtKB-EC"/>
</dbReference>
<evidence type="ECO:0000256" key="6">
    <source>
        <dbReference type="ARBA" id="ARBA00022679"/>
    </source>
</evidence>
<gene>
    <name evidence="13" type="ORF">A9Q02_00250</name>
</gene>
<dbReference type="GO" id="GO:0005524">
    <property type="term" value="F:ATP binding"/>
    <property type="evidence" value="ECO:0007669"/>
    <property type="project" value="UniProtKB-KW"/>
</dbReference>
<dbReference type="InterPro" id="IPR027417">
    <property type="entry name" value="P-loop_NTPase"/>
</dbReference>
<comment type="catalytic activity">
    <reaction evidence="10 11">
        <text>D-ribulose 5-phosphate + ATP = D-ribulose 1,5-bisphosphate + ADP + H(+)</text>
        <dbReference type="Rhea" id="RHEA:19365"/>
        <dbReference type="ChEBI" id="CHEBI:15378"/>
        <dbReference type="ChEBI" id="CHEBI:30616"/>
        <dbReference type="ChEBI" id="CHEBI:57870"/>
        <dbReference type="ChEBI" id="CHEBI:58121"/>
        <dbReference type="ChEBI" id="CHEBI:456216"/>
        <dbReference type="EC" id="2.7.1.19"/>
    </reaction>
</comment>
<keyword evidence="7" id="KW-0547">Nucleotide-binding</keyword>
<evidence type="ECO:0000256" key="9">
    <source>
        <dbReference type="ARBA" id="ARBA00022840"/>
    </source>
</evidence>
<comment type="caution">
    <text evidence="13">The sequence shown here is derived from an EMBL/GenBank/DDBJ whole genome shotgun (WGS) entry which is preliminary data.</text>
</comment>
<evidence type="ECO:0000259" key="12">
    <source>
        <dbReference type="Pfam" id="PF00485"/>
    </source>
</evidence>
<dbReference type="InterPro" id="IPR006082">
    <property type="entry name" value="PRK"/>
</dbReference>
<feature type="domain" description="Phosphoribulokinase/uridine kinase" evidence="12">
    <location>
        <begin position="7"/>
        <end position="184"/>
    </location>
</feature>
<evidence type="ECO:0000256" key="8">
    <source>
        <dbReference type="ARBA" id="ARBA00022777"/>
    </source>
</evidence>
<keyword evidence="6" id="KW-0808">Transferase</keyword>
<keyword evidence="14" id="KW-1185">Reference proteome</keyword>
<reference evidence="13 14" key="1">
    <citation type="submission" date="2016-05" db="EMBL/GenBank/DDBJ databases">
        <authorList>
            <person name="Lavstsen T."/>
            <person name="Jespersen J.S."/>
        </authorList>
    </citation>
    <scope>NUCLEOTIDE SEQUENCE [LARGE SCALE GENOMIC DNA]</scope>
    <source>
        <strain evidence="13 14">B7-9</strain>
    </source>
</reference>
<comment type="similarity">
    <text evidence="2 11">Belongs to the phosphoribulokinase family.</text>
</comment>
<protein>
    <recommendedName>
        <fullName evidence="3 11">Phosphoribulokinase</fullName>
        <ecNumber evidence="3 11">2.7.1.19</ecNumber>
    </recommendedName>
</protein>
<keyword evidence="8" id="KW-0418">Kinase</keyword>
<evidence type="ECO:0000256" key="7">
    <source>
        <dbReference type="ARBA" id="ARBA00022741"/>
    </source>
</evidence>
<dbReference type="PROSITE" id="PS00567">
    <property type="entry name" value="PHOSPHORIBULOKINASE"/>
    <property type="match status" value="1"/>
</dbReference>
<name>A0A2H3KNA5_9CHLR</name>
<dbReference type="RefSeq" id="WP_097651456.1">
    <property type="nucleotide sequence ID" value="NZ_LYXE01000063.1"/>
</dbReference>
<dbReference type="Gene3D" id="3.40.50.300">
    <property type="entry name" value="P-loop containing nucleotide triphosphate hydrolases"/>
    <property type="match status" value="1"/>
</dbReference>
<dbReference type="EC" id="2.7.1.19" evidence="3 11"/>
<dbReference type="GO" id="GO:0019253">
    <property type="term" value="P:reductive pentose-phosphate cycle"/>
    <property type="evidence" value="ECO:0007669"/>
    <property type="project" value="UniProtKB-KW"/>
</dbReference>
<dbReference type="InterPro" id="IPR006083">
    <property type="entry name" value="PRK/URK"/>
</dbReference>
<evidence type="ECO:0000256" key="4">
    <source>
        <dbReference type="ARBA" id="ARBA00022531"/>
    </source>
</evidence>
<keyword evidence="9" id="KW-0067">ATP-binding</keyword>
<evidence type="ECO:0000256" key="5">
    <source>
        <dbReference type="ARBA" id="ARBA00022567"/>
    </source>
</evidence>
<proteinExistence type="inferred from homology"/>
<evidence type="ECO:0000256" key="3">
    <source>
        <dbReference type="ARBA" id="ARBA00012042"/>
    </source>
</evidence>
<evidence type="ECO:0000256" key="1">
    <source>
        <dbReference type="ARBA" id="ARBA00005215"/>
    </source>
</evidence>
<dbReference type="NCBIfam" id="NF005655">
    <property type="entry name" value="PRK07429.1"/>
    <property type="match status" value="1"/>
</dbReference>
<dbReference type="Proteomes" id="UP000220922">
    <property type="component" value="Unassembled WGS sequence"/>
</dbReference>
<sequence length="304" mass="34554">MEQPPVILAVVGDSAAGKTTLTTGVATILGPSQVVTLRLDDYHRYNRAERECFGLTPLHPDCNYLEMMEDHLFQLSMGRSIIKPVYNHKTGDFDARQRLEAAPFVMTEGLLALATPRLREPCHMRVFLDPPEDLRERWKIRRDSVRRGYTPEQVREEMARRRGDAIEFIQPQRGWADLIVRFFPAEPGAEQLSVRLILRPTLSYPDLSEVIASQGDPPVMRLRVGRDDGRLTEILEIDGRLSTLQAEAVEDVIWEHLPGLSHLRPEQIGTYLDGTDCRQSHVLGLVQLLIAYQLLLKAETLQQS</sequence>
<keyword evidence="4" id="KW-0602">Photosynthesis</keyword>
<organism evidence="13 14">
    <name type="scientific">Candidatus Chloroploca asiatica</name>
    <dbReference type="NCBI Taxonomy" id="1506545"/>
    <lineage>
        <taxon>Bacteria</taxon>
        <taxon>Bacillati</taxon>
        <taxon>Chloroflexota</taxon>
        <taxon>Chloroflexia</taxon>
        <taxon>Chloroflexales</taxon>
        <taxon>Chloroflexineae</taxon>
        <taxon>Oscillochloridaceae</taxon>
        <taxon>Candidatus Chloroploca</taxon>
    </lineage>
</organism>
<dbReference type="EMBL" id="LYXE01000063">
    <property type="protein sequence ID" value="PDV99688.1"/>
    <property type="molecule type" value="Genomic_DNA"/>
</dbReference>
<dbReference type="PANTHER" id="PTHR10285">
    <property type="entry name" value="URIDINE KINASE"/>
    <property type="match status" value="1"/>
</dbReference>
<dbReference type="OrthoDB" id="9777642at2"/>
<dbReference type="Pfam" id="PF00485">
    <property type="entry name" value="PRK"/>
    <property type="match status" value="1"/>
</dbReference>
<evidence type="ECO:0000256" key="10">
    <source>
        <dbReference type="ARBA" id="ARBA00047663"/>
    </source>
</evidence>
<keyword evidence="5" id="KW-0113">Calvin cycle</keyword>
<accession>A0A2H3KNA5</accession>
<evidence type="ECO:0000256" key="2">
    <source>
        <dbReference type="ARBA" id="ARBA00009719"/>
    </source>
</evidence>
<dbReference type="AlphaFoldDB" id="A0A2H3KNA5"/>
<evidence type="ECO:0000256" key="11">
    <source>
        <dbReference type="RuleBase" id="RU004082"/>
    </source>
</evidence>
<comment type="pathway">
    <text evidence="1">Carbohydrate biosynthesis; Calvin cycle.</text>
</comment>
<evidence type="ECO:0000313" key="13">
    <source>
        <dbReference type="EMBL" id="PDV99688.1"/>
    </source>
</evidence>
<evidence type="ECO:0000313" key="14">
    <source>
        <dbReference type="Proteomes" id="UP000220922"/>
    </source>
</evidence>